<keyword evidence="3" id="KW-1185">Reference proteome</keyword>
<feature type="compositionally biased region" description="Acidic residues" evidence="1">
    <location>
        <begin position="253"/>
        <end position="274"/>
    </location>
</feature>
<feature type="compositionally biased region" description="Basic and acidic residues" evidence="1">
    <location>
        <begin position="324"/>
        <end position="333"/>
    </location>
</feature>
<evidence type="ECO:0000313" key="3">
    <source>
        <dbReference type="Proteomes" id="UP000662931"/>
    </source>
</evidence>
<feature type="compositionally biased region" description="Basic and acidic residues" evidence="1">
    <location>
        <begin position="220"/>
        <end position="236"/>
    </location>
</feature>
<dbReference type="GeneID" id="62194331"/>
<organism evidence="2 3">
    <name type="scientific">Eeniella nana</name>
    <name type="common">Yeast</name>
    <name type="synonym">Brettanomyces nanus</name>
    <dbReference type="NCBI Taxonomy" id="13502"/>
    <lineage>
        <taxon>Eukaryota</taxon>
        <taxon>Fungi</taxon>
        <taxon>Dikarya</taxon>
        <taxon>Ascomycota</taxon>
        <taxon>Saccharomycotina</taxon>
        <taxon>Pichiomycetes</taxon>
        <taxon>Pichiales</taxon>
        <taxon>Pichiaceae</taxon>
        <taxon>Brettanomyces</taxon>
    </lineage>
</organism>
<feature type="compositionally biased region" description="Low complexity" evidence="1">
    <location>
        <begin position="346"/>
        <end position="358"/>
    </location>
</feature>
<feature type="region of interest" description="Disordered" evidence="1">
    <location>
        <begin position="220"/>
        <end position="371"/>
    </location>
</feature>
<dbReference type="EMBL" id="CP064812">
    <property type="protein sequence ID" value="QPG73618.1"/>
    <property type="molecule type" value="Genomic_DNA"/>
</dbReference>
<proteinExistence type="predicted"/>
<reference evidence="2" key="1">
    <citation type="submission" date="2020-10" db="EMBL/GenBank/DDBJ databases">
        <authorList>
            <person name="Roach M.J.R."/>
        </authorList>
    </citation>
    <scope>NUCLEOTIDE SEQUENCE</scope>
    <source>
        <strain evidence="2">CBS 1945</strain>
    </source>
</reference>
<dbReference type="AlphaFoldDB" id="A0A875RY58"/>
<name>A0A875RY58_EENNA</name>
<accession>A0A875RY58</accession>
<feature type="compositionally biased region" description="Acidic residues" evidence="1">
    <location>
        <begin position="281"/>
        <end position="293"/>
    </location>
</feature>
<dbReference type="OrthoDB" id="4090560at2759"/>
<gene>
    <name evidence="2" type="ORF">FOA43_000930</name>
</gene>
<dbReference type="RefSeq" id="XP_038777183.1">
    <property type="nucleotide sequence ID" value="XM_038921255.1"/>
</dbReference>
<dbReference type="Proteomes" id="UP000662931">
    <property type="component" value="Chromosome 1"/>
</dbReference>
<dbReference type="KEGG" id="bnn:FOA43_000930"/>
<evidence type="ECO:0000313" key="2">
    <source>
        <dbReference type="EMBL" id="QPG73618.1"/>
    </source>
</evidence>
<protein>
    <submittedName>
        <fullName evidence="2">Uncharacterized protein</fullName>
    </submittedName>
</protein>
<evidence type="ECO:0000256" key="1">
    <source>
        <dbReference type="SAM" id="MobiDB-lite"/>
    </source>
</evidence>
<sequence>MKINEQKEQYEIILDDSFKLSQKVVDRIQEVKKGDAKADEELNLLHKEMALDTVKLVKHKNKMKLGLYDLNQQFKEDKVNKSDKQYNNIKLASLKRQKGKNSSMKEKFETLMNELPKFKTDKLAYKDNKFTRSLKSDSSVVKQSIENGRAEEYEITERDVKKFKKNLQRAQKKKFKLVVLNDEYYEQKITTLNGLKMKWESRLEKIRKFRDEAIELGERVGSKLAEEGEANEKEATGEAVDVTEEATGKATEEATEEEDGVIEEATGEGVDVTEEATREATEEEDGVIEEATEESSREATEEPTEEGEDVYAAIDSIEHSPNTESRDYTRSGTEEEQNSGTDPESKQSSVESEQVSSKGQTEDQDIQMIDQ</sequence>